<evidence type="ECO:0000313" key="7">
    <source>
        <dbReference type="EMBL" id="KAF3519633.1"/>
    </source>
</evidence>
<gene>
    <name evidence="7" type="ORF">DY000_02058682</name>
</gene>
<evidence type="ECO:0000256" key="4">
    <source>
        <dbReference type="ARBA" id="ARBA00023163"/>
    </source>
</evidence>
<proteinExistence type="predicted"/>
<dbReference type="SUPFAM" id="SSF118290">
    <property type="entry name" value="WRKY DNA-binding domain"/>
    <property type="match status" value="1"/>
</dbReference>
<reference evidence="7 8" key="1">
    <citation type="journal article" date="2020" name="BMC Genomics">
        <title>Intraspecific diversification of the crop wild relative Brassica cretica Lam. using demographic model selection.</title>
        <authorList>
            <person name="Kioukis A."/>
            <person name="Michalopoulou V.A."/>
            <person name="Briers L."/>
            <person name="Pirintsos S."/>
            <person name="Studholme D.J."/>
            <person name="Pavlidis P."/>
            <person name="Sarris P.F."/>
        </authorList>
    </citation>
    <scope>NUCLEOTIDE SEQUENCE [LARGE SCALE GENOMIC DNA]</scope>
    <source>
        <strain evidence="8">cv. PFS-1207/04</strain>
    </source>
</reference>
<dbReference type="Proteomes" id="UP000266723">
    <property type="component" value="Unassembled WGS sequence"/>
</dbReference>
<evidence type="ECO:0000256" key="2">
    <source>
        <dbReference type="ARBA" id="ARBA00023015"/>
    </source>
</evidence>
<dbReference type="InterPro" id="IPR036576">
    <property type="entry name" value="WRKY_dom_sf"/>
</dbReference>
<comment type="caution">
    <text evidence="7">The sequence shown here is derived from an EMBL/GenBank/DDBJ whole genome shotgun (WGS) entry which is preliminary data.</text>
</comment>
<comment type="subcellular location">
    <subcellularLocation>
        <location evidence="1">Nucleus</location>
    </subcellularLocation>
</comment>
<organism evidence="7 8">
    <name type="scientific">Brassica cretica</name>
    <name type="common">Mustard</name>
    <dbReference type="NCBI Taxonomy" id="69181"/>
    <lineage>
        <taxon>Eukaryota</taxon>
        <taxon>Viridiplantae</taxon>
        <taxon>Streptophyta</taxon>
        <taxon>Embryophyta</taxon>
        <taxon>Tracheophyta</taxon>
        <taxon>Spermatophyta</taxon>
        <taxon>Magnoliopsida</taxon>
        <taxon>eudicotyledons</taxon>
        <taxon>Gunneridae</taxon>
        <taxon>Pentapetalae</taxon>
        <taxon>rosids</taxon>
        <taxon>malvids</taxon>
        <taxon>Brassicales</taxon>
        <taxon>Brassicaceae</taxon>
        <taxon>Brassiceae</taxon>
        <taxon>Brassica</taxon>
    </lineage>
</organism>
<protein>
    <recommendedName>
        <fullName evidence="6">WRKY domain-containing protein</fullName>
    </recommendedName>
</protein>
<sequence>MSSHRCYTKSNQMSSGFVFTNHLSQVSGSRGKPLFSSVSVKRICYIDPIGRFKQSYCFIIGHLKKHEIESEKSDQGSCRKQKDAYIPTNEYSWRKYCQKPIKGSPHPRLVFRIRF</sequence>
<keyword evidence="3" id="KW-0238">DNA-binding</keyword>
<evidence type="ECO:0000259" key="6">
    <source>
        <dbReference type="PROSITE" id="PS50811"/>
    </source>
</evidence>
<evidence type="ECO:0000256" key="5">
    <source>
        <dbReference type="ARBA" id="ARBA00023242"/>
    </source>
</evidence>
<feature type="domain" description="WRKY" evidence="6">
    <location>
        <begin position="82"/>
        <end position="115"/>
    </location>
</feature>
<evidence type="ECO:0000313" key="8">
    <source>
        <dbReference type="Proteomes" id="UP000266723"/>
    </source>
</evidence>
<dbReference type="Gene3D" id="2.20.25.80">
    <property type="entry name" value="WRKY domain"/>
    <property type="match status" value="1"/>
</dbReference>
<evidence type="ECO:0000256" key="1">
    <source>
        <dbReference type="ARBA" id="ARBA00004123"/>
    </source>
</evidence>
<keyword evidence="5" id="KW-0539">Nucleus</keyword>
<dbReference type="InterPro" id="IPR003657">
    <property type="entry name" value="WRKY_dom"/>
</dbReference>
<dbReference type="EMBL" id="QGKV02001556">
    <property type="protein sequence ID" value="KAF3519633.1"/>
    <property type="molecule type" value="Genomic_DNA"/>
</dbReference>
<dbReference type="Pfam" id="PF03106">
    <property type="entry name" value="WRKY"/>
    <property type="match status" value="1"/>
</dbReference>
<keyword evidence="8" id="KW-1185">Reference proteome</keyword>
<evidence type="ECO:0000256" key="3">
    <source>
        <dbReference type="ARBA" id="ARBA00023125"/>
    </source>
</evidence>
<dbReference type="PROSITE" id="PS50811">
    <property type="entry name" value="WRKY"/>
    <property type="match status" value="1"/>
</dbReference>
<keyword evidence="2" id="KW-0805">Transcription regulation</keyword>
<keyword evidence="4" id="KW-0804">Transcription</keyword>
<accession>A0ABQ7B046</accession>
<name>A0ABQ7B046_BRACR</name>